<dbReference type="AlphaFoldDB" id="A0AAU9UTZ6"/>
<name>A0AAU9UTZ6_EUPED</name>
<dbReference type="Pfam" id="PF13843">
    <property type="entry name" value="DDE_Tnp_1_7"/>
    <property type="match status" value="1"/>
</dbReference>
<dbReference type="EMBL" id="CAKOGL010000025">
    <property type="protein sequence ID" value="CAH2102673.1"/>
    <property type="molecule type" value="Genomic_DNA"/>
</dbReference>
<feature type="domain" description="PiggyBac transposable element-derived protein" evidence="2">
    <location>
        <begin position="115"/>
        <end position="203"/>
    </location>
</feature>
<protein>
    <recommendedName>
        <fullName evidence="2">PiggyBac transposable element-derived protein domain-containing protein</fullName>
    </recommendedName>
</protein>
<accession>A0AAU9UTZ6</accession>
<keyword evidence="4" id="KW-1185">Reference proteome</keyword>
<evidence type="ECO:0000259" key="2">
    <source>
        <dbReference type="Pfam" id="PF13843"/>
    </source>
</evidence>
<dbReference type="PANTHER" id="PTHR46599:SF3">
    <property type="entry name" value="PIGGYBAC TRANSPOSABLE ELEMENT-DERIVED PROTEIN 4"/>
    <property type="match status" value="1"/>
</dbReference>
<reference evidence="3" key="1">
    <citation type="submission" date="2022-03" db="EMBL/GenBank/DDBJ databases">
        <authorList>
            <person name="Tunstrom K."/>
        </authorList>
    </citation>
    <scope>NUCLEOTIDE SEQUENCE</scope>
</reference>
<sequence length="216" mass="25232">MSYEEGQRRLLNLFDEAESDFSVESDSDIEIDNVSKRSYESETEQELDAQDEVVEESTETAEYESEGKRQYFTGKDGTKWSIMPERSNVRTRSENIIREKQGVKKMGQNAKTVIECWQLFFTDEMLHEIVIHTNSQINLRREQCQNSHAKKYVMFDITVTELKAFICLLYLSGRLRSNKLNLKDLWRSDGSGVEIFRTTMTQQFLISVHSKCLAIR</sequence>
<dbReference type="PANTHER" id="PTHR46599">
    <property type="entry name" value="PIGGYBAC TRANSPOSABLE ELEMENT-DERIVED PROTEIN 4"/>
    <property type="match status" value="1"/>
</dbReference>
<feature type="region of interest" description="Disordered" evidence="1">
    <location>
        <begin position="33"/>
        <end position="68"/>
    </location>
</feature>
<dbReference type="InterPro" id="IPR029526">
    <property type="entry name" value="PGBD"/>
</dbReference>
<evidence type="ECO:0000256" key="1">
    <source>
        <dbReference type="SAM" id="MobiDB-lite"/>
    </source>
</evidence>
<organism evidence="3 4">
    <name type="scientific">Euphydryas editha</name>
    <name type="common">Edith's checkerspot</name>
    <dbReference type="NCBI Taxonomy" id="104508"/>
    <lineage>
        <taxon>Eukaryota</taxon>
        <taxon>Metazoa</taxon>
        <taxon>Ecdysozoa</taxon>
        <taxon>Arthropoda</taxon>
        <taxon>Hexapoda</taxon>
        <taxon>Insecta</taxon>
        <taxon>Pterygota</taxon>
        <taxon>Neoptera</taxon>
        <taxon>Endopterygota</taxon>
        <taxon>Lepidoptera</taxon>
        <taxon>Glossata</taxon>
        <taxon>Ditrysia</taxon>
        <taxon>Papilionoidea</taxon>
        <taxon>Nymphalidae</taxon>
        <taxon>Nymphalinae</taxon>
        <taxon>Euphydryas</taxon>
    </lineage>
</organism>
<feature type="compositionally biased region" description="Acidic residues" evidence="1">
    <location>
        <begin position="41"/>
        <end position="64"/>
    </location>
</feature>
<comment type="caution">
    <text evidence="3">The sequence shown here is derived from an EMBL/GenBank/DDBJ whole genome shotgun (WGS) entry which is preliminary data.</text>
</comment>
<evidence type="ECO:0000313" key="4">
    <source>
        <dbReference type="Proteomes" id="UP001153954"/>
    </source>
</evidence>
<gene>
    <name evidence="3" type="ORF">EEDITHA_LOCUS17269</name>
</gene>
<evidence type="ECO:0000313" key="3">
    <source>
        <dbReference type="EMBL" id="CAH2102673.1"/>
    </source>
</evidence>
<dbReference type="Proteomes" id="UP001153954">
    <property type="component" value="Unassembled WGS sequence"/>
</dbReference>
<proteinExistence type="predicted"/>